<gene>
    <name evidence="1" type="ORF">K9V48_22265</name>
</gene>
<accession>A0ABS7UY09</accession>
<reference evidence="1" key="1">
    <citation type="submission" date="2024-05" db="EMBL/GenBank/DDBJ databases">
        <title>Metabacillus sp. nov., isolated from the rhizosphere soil of tomato plants.</title>
        <authorList>
            <person name="Ma R."/>
        </authorList>
    </citation>
    <scope>NUCLEOTIDE SEQUENCE</scope>
    <source>
        <strain evidence="1">DBTR6</strain>
    </source>
</reference>
<keyword evidence="2" id="KW-1185">Reference proteome</keyword>
<evidence type="ECO:0000313" key="2">
    <source>
        <dbReference type="Proteomes" id="UP001165287"/>
    </source>
</evidence>
<dbReference type="Proteomes" id="UP001165287">
    <property type="component" value="Unassembled WGS sequence"/>
</dbReference>
<dbReference type="EMBL" id="JAIQUM010000073">
    <property type="protein sequence ID" value="MBZ5752883.1"/>
    <property type="molecule type" value="Genomic_DNA"/>
</dbReference>
<proteinExistence type="predicted"/>
<evidence type="ECO:0000313" key="1">
    <source>
        <dbReference type="EMBL" id="MBZ5752883.1"/>
    </source>
</evidence>
<sequence>MAKKKSSLMFTYIGVIRKADDVETIILDEIMRKFQSGKRYLRERIFEGKSRKEAVDMAKPLFINNSRYMRDAFLEAEASISSQKELLPTYIQQNQLKVAALNEQITKLTNSKKKNKEGKIKYKHSK</sequence>
<protein>
    <recommendedName>
        <fullName evidence="3">Transposase</fullName>
    </recommendedName>
</protein>
<dbReference type="RefSeq" id="WP_224141322.1">
    <property type="nucleotide sequence ID" value="NZ_JAIQUM010000073.1"/>
</dbReference>
<evidence type="ECO:0008006" key="3">
    <source>
        <dbReference type="Google" id="ProtNLM"/>
    </source>
</evidence>
<name>A0ABS7UY09_9BACI</name>
<organism evidence="1 2">
    <name type="scientific">Metabacillus rhizolycopersici</name>
    <dbReference type="NCBI Taxonomy" id="2875709"/>
    <lineage>
        <taxon>Bacteria</taxon>
        <taxon>Bacillati</taxon>
        <taxon>Bacillota</taxon>
        <taxon>Bacilli</taxon>
        <taxon>Bacillales</taxon>
        <taxon>Bacillaceae</taxon>
        <taxon>Metabacillus</taxon>
    </lineage>
</organism>
<comment type="caution">
    <text evidence="1">The sequence shown here is derived from an EMBL/GenBank/DDBJ whole genome shotgun (WGS) entry which is preliminary data.</text>
</comment>